<evidence type="ECO:0000256" key="11">
    <source>
        <dbReference type="ARBA" id="ARBA00022763"/>
    </source>
</evidence>
<evidence type="ECO:0000256" key="2">
    <source>
        <dbReference type="ARBA" id="ARBA00001946"/>
    </source>
</evidence>
<dbReference type="InterPro" id="IPR001357">
    <property type="entry name" value="BRCT_dom"/>
</dbReference>
<evidence type="ECO:0000313" key="26">
    <source>
        <dbReference type="RefSeq" id="XP_014669197.1"/>
    </source>
</evidence>
<dbReference type="InterPro" id="IPR002054">
    <property type="entry name" value="DNA-dir_DNA_pol_X"/>
</dbReference>
<proteinExistence type="inferred from homology"/>
<evidence type="ECO:0000256" key="7">
    <source>
        <dbReference type="ARBA" id="ARBA00022679"/>
    </source>
</evidence>
<comment type="catalytic activity">
    <reaction evidence="17">
        <text>DNA(n) + a 2'-deoxyribonucleoside 5'-triphosphate = DNA(n+1) + diphosphate</text>
        <dbReference type="Rhea" id="RHEA:22508"/>
        <dbReference type="Rhea" id="RHEA-COMP:17339"/>
        <dbReference type="Rhea" id="RHEA-COMP:17340"/>
        <dbReference type="ChEBI" id="CHEBI:33019"/>
        <dbReference type="ChEBI" id="CHEBI:61560"/>
        <dbReference type="ChEBI" id="CHEBI:173112"/>
        <dbReference type="EC" id="2.7.7.7"/>
    </reaction>
</comment>
<keyword evidence="15" id="KW-0456">Lyase</keyword>
<evidence type="ECO:0000259" key="20">
    <source>
        <dbReference type="PROSITE" id="PS50172"/>
    </source>
</evidence>
<keyword evidence="6" id="KW-0237">DNA synthesis</keyword>
<keyword evidence="14" id="KW-0234">DNA repair</keyword>
<dbReference type="PIRSF" id="PIRSF000817">
    <property type="entry name" value="DNA_NT"/>
    <property type="match status" value="1"/>
</dbReference>
<dbReference type="SUPFAM" id="SSF81301">
    <property type="entry name" value="Nucleotidyltransferase"/>
    <property type="match status" value="1"/>
</dbReference>
<organism evidence="21 25">
    <name type="scientific">Priapulus caudatus</name>
    <name type="common">Priapulid worm</name>
    <dbReference type="NCBI Taxonomy" id="37621"/>
    <lineage>
        <taxon>Eukaryota</taxon>
        <taxon>Metazoa</taxon>
        <taxon>Ecdysozoa</taxon>
        <taxon>Scalidophora</taxon>
        <taxon>Priapulida</taxon>
        <taxon>Priapulimorpha</taxon>
        <taxon>Priapulimorphida</taxon>
        <taxon>Priapulidae</taxon>
        <taxon>Priapulus</taxon>
    </lineage>
</organism>
<dbReference type="InterPro" id="IPR027421">
    <property type="entry name" value="DNA_pol_lamdba_lyase_dom_sf"/>
</dbReference>
<dbReference type="EC" id="2.7.7.7" evidence="4"/>
<evidence type="ECO:0000256" key="14">
    <source>
        <dbReference type="ARBA" id="ARBA00023204"/>
    </source>
</evidence>
<evidence type="ECO:0000256" key="17">
    <source>
        <dbReference type="ARBA" id="ARBA00049244"/>
    </source>
</evidence>
<keyword evidence="21" id="KW-1185">Reference proteome</keyword>
<dbReference type="PANTHER" id="PTHR11276">
    <property type="entry name" value="DNA POLYMERASE TYPE-X FAMILY MEMBER"/>
    <property type="match status" value="1"/>
</dbReference>
<dbReference type="SUPFAM" id="SSF47802">
    <property type="entry name" value="DNA polymerase beta, N-terminal domain-like"/>
    <property type="match status" value="1"/>
</dbReference>
<dbReference type="Pfam" id="PF14716">
    <property type="entry name" value="HHH_8"/>
    <property type="match status" value="1"/>
</dbReference>
<dbReference type="Gene3D" id="1.10.150.20">
    <property type="entry name" value="5' to 3' exonuclease, C-terminal subdomain"/>
    <property type="match status" value="1"/>
</dbReference>
<evidence type="ECO:0000256" key="3">
    <source>
        <dbReference type="ARBA" id="ARBA00004123"/>
    </source>
</evidence>
<dbReference type="RefSeq" id="XP_014669194.1">
    <property type="nucleotide sequence ID" value="XM_014813708.1"/>
</dbReference>
<dbReference type="Gene3D" id="3.30.210.10">
    <property type="entry name" value="DNA polymerase, thumb domain"/>
    <property type="match status" value="1"/>
</dbReference>
<evidence type="ECO:0000256" key="19">
    <source>
        <dbReference type="SAM" id="MobiDB-lite"/>
    </source>
</evidence>
<accession>A0ABM1EAH4</accession>
<evidence type="ECO:0000313" key="23">
    <source>
        <dbReference type="RefSeq" id="XP_014669193.1"/>
    </source>
</evidence>
<evidence type="ECO:0000256" key="16">
    <source>
        <dbReference type="ARBA" id="ARBA00023242"/>
    </source>
</evidence>
<dbReference type="SMART" id="SM00483">
    <property type="entry name" value="POLXc"/>
    <property type="match status" value="1"/>
</dbReference>
<evidence type="ECO:0000256" key="13">
    <source>
        <dbReference type="ARBA" id="ARBA00022932"/>
    </source>
</evidence>
<dbReference type="InterPro" id="IPR029398">
    <property type="entry name" value="PolB_thumb"/>
</dbReference>
<keyword evidence="8 18" id="KW-0548">Nucleotidyltransferase</keyword>
<reference evidence="22 23" key="1">
    <citation type="submission" date="2025-05" db="UniProtKB">
        <authorList>
            <consortium name="RefSeq"/>
        </authorList>
    </citation>
    <scope>IDENTIFICATION</scope>
</reference>
<keyword evidence="13" id="KW-0239">DNA-directed DNA polymerase</keyword>
<dbReference type="RefSeq" id="XP_014669195.1">
    <property type="nucleotide sequence ID" value="XM_014813709.1"/>
</dbReference>
<dbReference type="Gene3D" id="3.40.50.10190">
    <property type="entry name" value="BRCT domain"/>
    <property type="match status" value="1"/>
</dbReference>
<keyword evidence="16 18" id="KW-0539">Nucleus</keyword>
<dbReference type="PROSITE" id="PS50172">
    <property type="entry name" value="BRCT"/>
    <property type="match status" value="1"/>
</dbReference>
<evidence type="ECO:0000313" key="25">
    <source>
        <dbReference type="RefSeq" id="XP_014669195.1"/>
    </source>
</evidence>
<evidence type="ECO:0000256" key="15">
    <source>
        <dbReference type="ARBA" id="ARBA00023239"/>
    </source>
</evidence>
<comment type="cofactor">
    <cofactor evidence="2">
        <name>Mg(2+)</name>
        <dbReference type="ChEBI" id="CHEBI:18420"/>
    </cofactor>
</comment>
<dbReference type="Pfam" id="PF14792">
    <property type="entry name" value="DNA_pol_B_palm"/>
    <property type="match status" value="1"/>
</dbReference>
<keyword evidence="10 18" id="KW-0479">Metal-binding</keyword>
<evidence type="ECO:0000313" key="21">
    <source>
        <dbReference type="Proteomes" id="UP000695022"/>
    </source>
</evidence>
<feature type="domain" description="BRCT" evidence="20">
    <location>
        <begin position="32"/>
        <end position="130"/>
    </location>
</feature>
<dbReference type="Pfam" id="PF00533">
    <property type="entry name" value="BRCT"/>
    <property type="match status" value="1"/>
</dbReference>
<dbReference type="InterPro" id="IPR028207">
    <property type="entry name" value="DNA_pol_B_palm_palm"/>
</dbReference>
<keyword evidence="7 18" id="KW-0808">Transferase</keyword>
<name>A0ABM1EAH4_PRICU</name>
<evidence type="ECO:0000256" key="4">
    <source>
        <dbReference type="ARBA" id="ARBA00012417"/>
    </source>
</evidence>
<dbReference type="RefSeq" id="XP_014669197.1">
    <property type="nucleotide sequence ID" value="XM_014813711.1"/>
</dbReference>
<comment type="subcellular location">
    <subcellularLocation>
        <location evidence="3 18">Nucleus</location>
    </subcellularLocation>
</comment>
<keyword evidence="12 18" id="KW-0460">Magnesium</keyword>
<evidence type="ECO:0000313" key="22">
    <source>
        <dbReference type="RefSeq" id="XP_014669192.1"/>
    </source>
</evidence>
<dbReference type="RefSeq" id="XP_014669193.1">
    <property type="nucleotide sequence ID" value="XM_014813707.1"/>
</dbReference>
<keyword evidence="9" id="KW-0235">DNA replication</keyword>
<dbReference type="GeneID" id="106810383"/>
<dbReference type="PRINTS" id="PR00869">
    <property type="entry name" value="DNAPOLX"/>
</dbReference>
<dbReference type="Pfam" id="PF14791">
    <property type="entry name" value="DNA_pol_B_thumb"/>
    <property type="match status" value="1"/>
</dbReference>
<dbReference type="InterPro" id="IPR043519">
    <property type="entry name" value="NT_sf"/>
</dbReference>
<dbReference type="PANTHER" id="PTHR11276:SF28">
    <property type="entry name" value="DNA POLYMERASE LAMBDA"/>
    <property type="match status" value="1"/>
</dbReference>
<dbReference type="InterPro" id="IPR002008">
    <property type="entry name" value="DNA_pol_X_beta-like"/>
</dbReference>
<dbReference type="RefSeq" id="XP_014669192.1">
    <property type="nucleotide sequence ID" value="XM_014813706.1"/>
</dbReference>
<protein>
    <recommendedName>
        <fullName evidence="5">DNA polymerase lambda</fullName>
        <ecNumber evidence="4">2.7.7.7</ecNumber>
    </recommendedName>
</protein>
<evidence type="ECO:0000256" key="6">
    <source>
        <dbReference type="ARBA" id="ARBA00022634"/>
    </source>
</evidence>
<dbReference type="InterPro" id="IPR036420">
    <property type="entry name" value="BRCT_dom_sf"/>
</dbReference>
<dbReference type="SUPFAM" id="SSF81585">
    <property type="entry name" value="PsbU/PolX domain-like"/>
    <property type="match status" value="1"/>
</dbReference>
<dbReference type="InterPro" id="IPR010996">
    <property type="entry name" value="HHH_MUS81"/>
</dbReference>
<dbReference type="SUPFAM" id="SSF52113">
    <property type="entry name" value="BRCT domain"/>
    <property type="match status" value="1"/>
</dbReference>
<dbReference type="InterPro" id="IPR022312">
    <property type="entry name" value="DNA_pol_X"/>
</dbReference>
<dbReference type="InterPro" id="IPR001726">
    <property type="entry name" value="TdT/Mu"/>
</dbReference>
<evidence type="ECO:0000256" key="8">
    <source>
        <dbReference type="ARBA" id="ARBA00022695"/>
    </source>
</evidence>
<comment type="cofactor">
    <cofactor evidence="1">
        <name>Mn(2+)</name>
        <dbReference type="ChEBI" id="CHEBI:29035"/>
    </cofactor>
</comment>
<keyword evidence="11" id="KW-0227">DNA damage</keyword>
<evidence type="ECO:0000256" key="5">
    <source>
        <dbReference type="ARBA" id="ARBA00016513"/>
    </source>
</evidence>
<comment type="similarity">
    <text evidence="18">Belongs to the DNA polymerase type-X family.</text>
</comment>
<gene>
    <name evidence="22 23 24 25 26" type="primary">LOC106810383</name>
</gene>
<dbReference type="InterPro" id="IPR037160">
    <property type="entry name" value="DNA_Pol_thumb_sf"/>
</dbReference>
<evidence type="ECO:0000256" key="12">
    <source>
        <dbReference type="ARBA" id="ARBA00022842"/>
    </source>
</evidence>
<dbReference type="CDD" id="cd00141">
    <property type="entry name" value="NT_POLXc"/>
    <property type="match status" value="1"/>
</dbReference>
<evidence type="ECO:0000256" key="1">
    <source>
        <dbReference type="ARBA" id="ARBA00001936"/>
    </source>
</evidence>
<dbReference type="Proteomes" id="UP000695022">
    <property type="component" value="Unplaced"/>
</dbReference>
<dbReference type="InterPro" id="IPR018944">
    <property type="entry name" value="DNA_pol_lambd_fingers_domain"/>
</dbReference>
<dbReference type="SMART" id="SM00292">
    <property type="entry name" value="BRCT"/>
    <property type="match status" value="1"/>
</dbReference>
<evidence type="ECO:0000313" key="24">
    <source>
        <dbReference type="RefSeq" id="XP_014669194.1"/>
    </source>
</evidence>
<evidence type="ECO:0000256" key="10">
    <source>
        <dbReference type="ARBA" id="ARBA00022723"/>
    </source>
</evidence>
<evidence type="ECO:0000256" key="9">
    <source>
        <dbReference type="ARBA" id="ARBA00022705"/>
    </source>
</evidence>
<sequence length="578" mass="63883">MKRSSTIEINPVIAKQQKTHVSRGDCCPATVQGNRFFTGVTACIVEAGIGKARVEIFRRQLEKYGGTVSQQVTAGNCTHIIVDENMDAARLCRLLKIDKLPIAHARVLKSLWLSACLKNKHLVDTSVYELTMPHPSQTTAFRDDQIVLANNSVNRIAGSTSNDTSICDTVNITTDEENGKTGVTSRDNHKSECSDNCTAAPSSEGTAVIAQQLPKGRWVCAMSSKHGSVNHNPHITDKLEILAKTYKNTKDQWRSLGYSKAVAVLKEHPKPIESWEEAAALPSIGQQIADKIWEIVQSGCLRRLDEVMSGDKMAAINLFNDVWGAGPGTAERWVQQGFRTLDDVRAHPDQITKQQAIGLNHFEDFLDRMPRSEAAEIENMVQTSALAIAKGLIVQACGSYRRGKPTCGDTDVLITHPDGSSHVGVLHQLVLDLHQSGFITDDLVTATDGTHRKYLGACKLPGENRKHRRIDIIVVPYTEYACALLYFTGSAHFNRSMRLLAIKKGMTLSEHRLNAGVIRKGKEKLSKGQPLSTPTEESVFEHLGLPYRPPEERDHYDLKVKYSNVVPADDEAKTQYSQ</sequence>
<evidence type="ECO:0000256" key="18">
    <source>
        <dbReference type="PIRNR" id="PIRNR000817"/>
    </source>
</evidence>
<feature type="region of interest" description="Disordered" evidence="19">
    <location>
        <begin position="522"/>
        <end position="552"/>
    </location>
</feature>
<dbReference type="Gene3D" id="1.10.150.110">
    <property type="entry name" value="DNA polymerase beta, N-terminal domain-like"/>
    <property type="match status" value="1"/>
</dbReference>
<dbReference type="PRINTS" id="PR00870">
    <property type="entry name" value="DNAPOLXBETA"/>
</dbReference>
<dbReference type="Gene3D" id="3.30.460.10">
    <property type="entry name" value="Beta Polymerase, domain 2"/>
    <property type="match status" value="1"/>
</dbReference>
<dbReference type="Pfam" id="PF10391">
    <property type="entry name" value="DNA_pol_lambd_f"/>
    <property type="match status" value="1"/>
</dbReference>